<feature type="chain" id="PRO_5038527228" evidence="5">
    <location>
        <begin position="28"/>
        <end position="349"/>
    </location>
</feature>
<comment type="caution">
    <text evidence="7">The sequence shown here is derived from an EMBL/GenBank/DDBJ whole genome shotgun (WGS) entry which is preliminary data.</text>
</comment>
<gene>
    <name evidence="7" type="ORF">JD276_11225</name>
</gene>
<dbReference type="CDD" id="cd01146">
    <property type="entry name" value="FhuD"/>
    <property type="match status" value="1"/>
</dbReference>
<comment type="similarity">
    <text evidence="2">Belongs to the bacterial solute-binding protein 8 family.</text>
</comment>
<evidence type="ECO:0000313" key="7">
    <source>
        <dbReference type="EMBL" id="MBK0419605.1"/>
    </source>
</evidence>
<feature type="domain" description="Fe/B12 periplasmic-binding" evidence="6">
    <location>
        <begin position="59"/>
        <end position="339"/>
    </location>
</feature>
<evidence type="ECO:0000313" key="8">
    <source>
        <dbReference type="Proteomes" id="UP000608530"/>
    </source>
</evidence>
<comment type="subcellular location">
    <subcellularLocation>
        <location evidence="1">Cell envelope</location>
    </subcellularLocation>
</comment>
<evidence type="ECO:0000256" key="1">
    <source>
        <dbReference type="ARBA" id="ARBA00004196"/>
    </source>
</evidence>
<dbReference type="GO" id="GO:0030288">
    <property type="term" value="C:outer membrane-bounded periplasmic space"/>
    <property type="evidence" value="ECO:0007669"/>
    <property type="project" value="TreeGrafter"/>
</dbReference>
<dbReference type="AlphaFoldDB" id="A0A934Q974"/>
<evidence type="ECO:0000256" key="4">
    <source>
        <dbReference type="ARBA" id="ARBA00022729"/>
    </source>
</evidence>
<accession>A0A934Q974</accession>
<dbReference type="InterPro" id="IPR002491">
    <property type="entry name" value="ABC_transptr_periplasmic_BD"/>
</dbReference>
<proteinExistence type="inferred from homology"/>
<evidence type="ECO:0000256" key="3">
    <source>
        <dbReference type="ARBA" id="ARBA00022448"/>
    </source>
</evidence>
<organism evidence="7 8">
    <name type="scientific">Leucobacter chromiisoli</name>
    <dbReference type="NCBI Taxonomy" id="2796471"/>
    <lineage>
        <taxon>Bacteria</taxon>
        <taxon>Bacillati</taxon>
        <taxon>Actinomycetota</taxon>
        <taxon>Actinomycetes</taxon>
        <taxon>Micrococcales</taxon>
        <taxon>Microbacteriaceae</taxon>
        <taxon>Leucobacter</taxon>
    </lineage>
</organism>
<sequence>MRASRILGLTAAISLAAGLAACAPAAAENAPEGGGSSEGFPVEIEHAYGTTTIPEKPERVATVAWSNHEVPLALGVVPVGMSEAAWGDDDGDGVLPWVEDQLAELGAETPVLFDEADGIDFEAVADTQPDVILAAYSGLTEDEYDTLSKIAPVVAYPDTPWGTTLDDMITMNAAAIGLPDEGGQLIEDLHAEVDTALAEHPGLEGKKALFAFMDPTDLSKIGYYTVHDTRPGFLASIGLPQPALVEEESAKTDEFYLEISSEAADRFGDIDIFVTYGDPDGGLVEQLQADPLLSKIPAVAEGRIAILEDATPLAASANPSPLSIGWGIGDYFEVLESAANAPASAAAAE</sequence>
<dbReference type="Pfam" id="PF01497">
    <property type="entry name" value="Peripla_BP_2"/>
    <property type="match status" value="1"/>
</dbReference>
<keyword evidence="4 5" id="KW-0732">Signal</keyword>
<evidence type="ECO:0000256" key="5">
    <source>
        <dbReference type="SAM" id="SignalP"/>
    </source>
</evidence>
<dbReference type="InterPro" id="IPR051313">
    <property type="entry name" value="Bact_iron-sidero_bind"/>
</dbReference>
<evidence type="ECO:0000256" key="2">
    <source>
        <dbReference type="ARBA" id="ARBA00008814"/>
    </source>
</evidence>
<dbReference type="PROSITE" id="PS50983">
    <property type="entry name" value="FE_B12_PBP"/>
    <property type="match status" value="1"/>
</dbReference>
<reference evidence="7" key="1">
    <citation type="submission" date="2020-12" db="EMBL/GenBank/DDBJ databases">
        <title>Leucobacter sp. CAS1, isolated from Chromium sludge.</title>
        <authorList>
            <person name="Xu Z."/>
        </authorList>
    </citation>
    <scope>NUCLEOTIDE SEQUENCE</scope>
    <source>
        <strain evidence="7">CSA1</strain>
    </source>
</reference>
<name>A0A934Q974_9MICO</name>
<dbReference type="Proteomes" id="UP000608530">
    <property type="component" value="Unassembled WGS sequence"/>
</dbReference>
<keyword evidence="8" id="KW-1185">Reference proteome</keyword>
<dbReference type="PROSITE" id="PS51257">
    <property type="entry name" value="PROKAR_LIPOPROTEIN"/>
    <property type="match status" value="1"/>
</dbReference>
<protein>
    <submittedName>
        <fullName evidence="7">Iron-siderophore ABC transporter substrate-binding protein</fullName>
    </submittedName>
</protein>
<evidence type="ECO:0000259" key="6">
    <source>
        <dbReference type="PROSITE" id="PS50983"/>
    </source>
</evidence>
<dbReference type="EMBL" id="JAEHOH010000014">
    <property type="protein sequence ID" value="MBK0419605.1"/>
    <property type="molecule type" value="Genomic_DNA"/>
</dbReference>
<dbReference type="SUPFAM" id="SSF53807">
    <property type="entry name" value="Helical backbone' metal receptor"/>
    <property type="match status" value="1"/>
</dbReference>
<dbReference type="RefSeq" id="WP_200115745.1">
    <property type="nucleotide sequence ID" value="NZ_JAEHOH010000014.1"/>
</dbReference>
<dbReference type="GO" id="GO:1901678">
    <property type="term" value="P:iron coordination entity transport"/>
    <property type="evidence" value="ECO:0007669"/>
    <property type="project" value="UniProtKB-ARBA"/>
</dbReference>
<dbReference type="Gene3D" id="3.40.50.1980">
    <property type="entry name" value="Nitrogenase molybdenum iron protein domain"/>
    <property type="match status" value="2"/>
</dbReference>
<dbReference type="PANTHER" id="PTHR30532">
    <property type="entry name" value="IRON III DICITRATE-BINDING PERIPLASMIC PROTEIN"/>
    <property type="match status" value="1"/>
</dbReference>
<feature type="signal peptide" evidence="5">
    <location>
        <begin position="1"/>
        <end position="27"/>
    </location>
</feature>
<keyword evidence="3" id="KW-0813">Transport</keyword>
<dbReference type="PANTHER" id="PTHR30532:SF24">
    <property type="entry name" value="FERRIC ENTEROBACTIN-BINDING PERIPLASMIC PROTEIN FEPB"/>
    <property type="match status" value="1"/>
</dbReference>